<reference evidence="8" key="1">
    <citation type="submission" date="2021-12" db="EMBL/GenBank/DDBJ databases">
        <authorList>
            <person name="Martin H S."/>
        </authorList>
    </citation>
    <scope>NUCLEOTIDE SEQUENCE</scope>
</reference>
<organism evidence="8 9">
    <name type="scientific">Brenthis ino</name>
    <name type="common">lesser marbled fritillary</name>
    <dbReference type="NCBI Taxonomy" id="405034"/>
    <lineage>
        <taxon>Eukaryota</taxon>
        <taxon>Metazoa</taxon>
        <taxon>Ecdysozoa</taxon>
        <taxon>Arthropoda</taxon>
        <taxon>Hexapoda</taxon>
        <taxon>Insecta</taxon>
        <taxon>Pterygota</taxon>
        <taxon>Neoptera</taxon>
        <taxon>Endopterygota</taxon>
        <taxon>Lepidoptera</taxon>
        <taxon>Glossata</taxon>
        <taxon>Ditrysia</taxon>
        <taxon>Papilionoidea</taxon>
        <taxon>Nymphalidae</taxon>
        <taxon>Heliconiinae</taxon>
        <taxon>Argynnini</taxon>
        <taxon>Brenthis</taxon>
    </lineage>
</organism>
<dbReference type="PANTHER" id="PTHR24252:SF7">
    <property type="entry name" value="HYALIN"/>
    <property type="match status" value="1"/>
</dbReference>
<dbReference type="EMBL" id="OV170230">
    <property type="protein sequence ID" value="CAH0715112.1"/>
    <property type="molecule type" value="Genomic_DNA"/>
</dbReference>
<accession>A0A8J9UK37</accession>
<feature type="non-terminal residue" evidence="8">
    <location>
        <position position="195"/>
    </location>
</feature>
<gene>
    <name evidence="8" type="ORF">BINO364_LOCUS2085</name>
</gene>
<dbReference type="PRINTS" id="PR00722">
    <property type="entry name" value="CHYMOTRYPSIN"/>
</dbReference>
<evidence type="ECO:0000256" key="4">
    <source>
        <dbReference type="ARBA" id="ARBA00023240"/>
    </source>
</evidence>
<dbReference type="InterPro" id="IPR009003">
    <property type="entry name" value="Peptidase_S1_PA"/>
</dbReference>
<keyword evidence="2" id="KW-0800">Toxin</keyword>
<dbReference type="InterPro" id="IPR001314">
    <property type="entry name" value="Peptidase_S1A"/>
</dbReference>
<keyword evidence="4" id="KW-1199">Hemostasis impairing toxin</keyword>
<dbReference type="PROSITE" id="PS50240">
    <property type="entry name" value="TRYPSIN_DOM"/>
    <property type="match status" value="1"/>
</dbReference>
<evidence type="ECO:0000256" key="1">
    <source>
        <dbReference type="ARBA" id="ARBA00004239"/>
    </source>
</evidence>
<dbReference type="SMART" id="SM00020">
    <property type="entry name" value="Tryp_SPc"/>
    <property type="match status" value="1"/>
</dbReference>
<evidence type="ECO:0000256" key="2">
    <source>
        <dbReference type="ARBA" id="ARBA00022656"/>
    </source>
</evidence>
<evidence type="ECO:0000259" key="7">
    <source>
        <dbReference type="PROSITE" id="PS50240"/>
    </source>
</evidence>
<dbReference type="InterPro" id="IPR043504">
    <property type="entry name" value="Peptidase_S1_PA_chymotrypsin"/>
</dbReference>
<sequence>MCEEEIFRTECLIFAAHCATIRGVAINPEMLGVALGKHKVFGNEITTQDREVHKVIIHEDYAYKTLNNDIALLKLSSEAVFNNYVQPACLWLDDIYDQLPSYEVHGTVVGWGIDQLQKLAKNLRTATMPIVADVTCMRYEPVFYTKMLNGKTFCAGHNNGTSACNGDSGGDSGNIENWENGAKKKKFLNLSATCV</sequence>
<evidence type="ECO:0000256" key="5">
    <source>
        <dbReference type="ARBA" id="ARBA00055534"/>
    </source>
</evidence>
<evidence type="ECO:0000313" key="8">
    <source>
        <dbReference type="EMBL" id="CAH0715112.1"/>
    </source>
</evidence>
<dbReference type="SUPFAM" id="SSF50494">
    <property type="entry name" value="Trypsin-like serine proteases"/>
    <property type="match status" value="1"/>
</dbReference>
<evidence type="ECO:0000256" key="3">
    <source>
        <dbReference type="ARBA" id="ARBA00023157"/>
    </source>
</evidence>
<dbReference type="FunFam" id="2.40.10.10:FF:000068">
    <property type="entry name" value="transmembrane protease serine 2"/>
    <property type="match status" value="1"/>
</dbReference>
<proteinExistence type="predicted"/>
<evidence type="ECO:0000256" key="6">
    <source>
        <dbReference type="ARBA" id="ARBA00084094"/>
    </source>
</evidence>
<comment type="subcellular location">
    <subcellularLocation>
        <location evidence="1">Secreted</location>
        <location evidence="1">Extracellular space</location>
    </subcellularLocation>
</comment>
<keyword evidence="3" id="KW-1015">Disulfide bond</keyword>
<comment type="function">
    <text evidence="5">Fibrinolytic activity; shows preferential cleavage of Arg-Gly bonds in all three fibrinogen chains. Contact with the caterpillars causes severe bleeding, due the anticoagulant effect of the protein.</text>
</comment>
<protein>
    <recommendedName>
        <fullName evidence="7">Peptidase S1 domain-containing protein</fullName>
    </recommendedName>
</protein>
<name>A0A8J9UK37_9NEOP</name>
<dbReference type="GO" id="GO:0004252">
    <property type="term" value="F:serine-type endopeptidase activity"/>
    <property type="evidence" value="ECO:0007669"/>
    <property type="project" value="InterPro"/>
</dbReference>
<keyword evidence="9" id="KW-1185">Reference proteome</keyword>
<dbReference type="Proteomes" id="UP000838878">
    <property type="component" value="Chromosome 10"/>
</dbReference>
<evidence type="ECO:0000313" key="9">
    <source>
        <dbReference type="Proteomes" id="UP000838878"/>
    </source>
</evidence>
<dbReference type="AlphaFoldDB" id="A0A8J9UK37"/>
<dbReference type="Gene3D" id="2.40.10.10">
    <property type="entry name" value="Trypsin-like serine proteases"/>
    <property type="match status" value="1"/>
</dbReference>
<dbReference type="InterPro" id="IPR001254">
    <property type="entry name" value="Trypsin_dom"/>
</dbReference>
<dbReference type="GO" id="GO:0090729">
    <property type="term" value="F:toxin activity"/>
    <property type="evidence" value="ECO:0007669"/>
    <property type="project" value="UniProtKB-KW"/>
</dbReference>
<dbReference type="PANTHER" id="PTHR24252">
    <property type="entry name" value="ACROSIN-RELATED"/>
    <property type="match status" value="1"/>
</dbReference>
<keyword evidence="6" id="KW-1205">Fibrinolytic toxin</keyword>
<feature type="domain" description="Peptidase S1" evidence="7">
    <location>
        <begin position="1"/>
        <end position="195"/>
    </location>
</feature>
<dbReference type="Pfam" id="PF00089">
    <property type="entry name" value="Trypsin"/>
    <property type="match status" value="1"/>
</dbReference>
<dbReference type="GO" id="GO:0006508">
    <property type="term" value="P:proteolysis"/>
    <property type="evidence" value="ECO:0007669"/>
    <property type="project" value="InterPro"/>
</dbReference>
<dbReference type="OrthoDB" id="7215686at2759"/>
<dbReference type="GO" id="GO:0005576">
    <property type="term" value="C:extracellular region"/>
    <property type="evidence" value="ECO:0007669"/>
    <property type="project" value="UniProtKB-SubCell"/>
</dbReference>